<dbReference type="Gene3D" id="1.20.1740.10">
    <property type="entry name" value="Amino acid/polyamine transporter I"/>
    <property type="match status" value="1"/>
</dbReference>
<dbReference type="InterPro" id="IPR050598">
    <property type="entry name" value="AminoAcid_Transporter"/>
</dbReference>
<dbReference type="PANTHER" id="PTHR11785">
    <property type="entry name" value="AMINO ACID TRANSPORTER"/>
    <property type="match status" value="1"/>
</dbReference>
<keyword evidence="1" id="KW-1133">Transmembrane helix</keyword>
<evidence type="ECO:0000256" key="1">
    <source>
        <dbReference type="SAM" id="Phobius"/>
    </source>
</evidence>
<keyword evidence="3" id="KW-1185">Reference proteome</keyword>
<comment type="caution">
    <text evidence="2">The sequence shown here is derived from an EMBL/GenBank/DDBJ whole genome shotgun (WGS) entry which is preliminary data.</text>
</comment>
<feature type="transmembrane region" description="Helical" evidence="1">
    <location>
        <begin position="207"/>
        <end position="228"/>
    </location>
</feature>
<dbReference type="EMBL" id="VCEA01000001">
    <property type="protein sequence ID" value="KAB0362104.1"/>
    <property type="molecule type" value="Genomic_DNA"/>
</dbReference>
<dbReference type="PANTHER" id="PTHR11785:SF238">
    <property type="entry name" value="SOLUTE CARRIER FAMILY 7 MEMBER 13"/>
    <property type="match status" value="1"/>
</dbReference>
<protein>
    <submittedName>
        <fullName evidence="2">Uncharacterized protein</fullName>
    </submittedName>
</protein>
<name>A0A5N3WKW9_MUNMU</name>
<sequence length="308" mass="34320">MLLGTRFLVADITGADVFVALRGVLKSSCMNPGLSQSTQVDWALWSFMTPLRSAEVGVTFPCSGAHYCFLKRYFGNVISFLNLWTTFLGPGLTARQAPLLAEYSIQPFYPSCSAPKLLKKCLALEVLSSRGVRGVTRLQIDSMMLKMAMHGLLSLSVVVLPVKGRREKLELFQNSFNAEFPEASHCDFVLLCLSGELKKPRKTIRKYLFLAFPLVTLVYFLVNISYLTVLTPKEMLSSGLYDVAICMVSTLIHSSLALLGSCMLEIIKILRIYNNLPAKLDKSKLCSSVHGILQARMLEWVAIPFSWD</sequence>
<dbReference type="GO" id="GO:0015179">
    <property type="term" value="F:L-amino acid transmembrane transporter activity"/>
    <property type="evidence" value="ECO:0007669"/>
    <property type="project" value="TreeGrafter"/>
</dbReference>
<accession>A0A5N3WKW9</accession>
<keyword evidence="1" id="KW-0812">Transmembrane</keyword>
<keyword evidence="1" id="KW-0472">Membrane</keyword>
<evidence type="ECO:0000313" key="2">
    <source>
        <dbReference type="EMBL" id="KAB0362104.1"/>
    </source>
</evidence>
<proteinExistence type="predicted"/>
<dbReference type="Proteomes" id="UP000326458">
    <property type="component" value="Unassembled WGS sequence"/>
</dbReference>
<organism evidence="2 3">
    <name type="scientific">Muntiacus muntjak</name>
    <name type="common">Barking deer</name>
    <name type="synonym">Indian muntjac</name>
    <dbReference type="NCBI Taxonomy" id="9888"/>
    <lineage>
        <taxon>Eukaryota</taxon>
        <taxon>Metazoa</taxon>
        <taxon>Chordata</taxon>
        <taxon>Craniata</taxon>
        <taxon>Vertebrata</taxon>
        <taxon>Euteleostomi</taxon>
        <taxon>Mammalia</taxon>
        <taxon>Eutheria</taxon>
        <taxon>Laurasiatheria</taxon>
        <taxon>Artiodactyla</taxon>
        <taxon>Ruminantia</taxon>
        <taxon>Pecora</taxon>
        <taxon>Cervidae</taxon>
        <taxon>Muntiacinae</taxon>
        <taxon>Muntiacus</taxon>
    </lineage>
</organism>
<feature type="non-terminal residue" evidence="2">
    <location>
        <position position="308"/>
    </location>
</feature>
<evidence type="ECO:0000313" key="3">
    <source>
        <dbReference type="Proteomes" id="UP000326458"/>
    </source>
</evidence>
<feature type="transmembrane region" description="Helical" evidence="1">
    <location>
        <begin position="240"/>
        <end position="264"/>
    </location>
</feature>
<reference evidence="2 3" key="1">
    <citation type="submission" date="2019-06" db="EMBL/GenBank/DDBJ databases">
        <title>Discovery of a novel chromosome fission-fusion reversal in muntjac.</title>
        <authorList>
            <person name="Mudd A.B."/>
            <person name="Bredeson J.V."/>
            <person name="Baum R."/>
            <person name="Hockemeyer D."/>
            <person name="Rokhsar D.S."/>
        </authorList>
    </citation>
    <scope>NUCLEOTIDE SEQUENCE [LARGE SCALE GENOMIC DNA]</scope>
    <source>
        <strain evidence="2">UTSW_UCB_Mm</strain>
        <tissue evidence="2">Fibroblast cell line</tissue>
    </source>
</reference>
<gene>
    <name evidence="2" type="ORF">FD754_006260</name>
</gene>
<dbReference type="AlphaFoldDB" id="A0A5N3WKW9"/>